<dbReference type="Gene3D" id="3.50.50.60">
    <property type="entry name" value="FAD/NAD(P)-binding domain"/>
    <property type="match status" value="2"/>
</dbReference>
<reference evidence="7 8" key="1">
    <citation type="submission" date="2018-11" db="EMBL/GenBank/DDBJ databases">
        <title>Genome squencing of methanotrophic bacteria isolated from alkaline groundwater in Korea.</title>
        <authorList>
            <person name="Nguyen L.N."/>
        </authorList>
    </citation>
    <scope>NUCLEOTIDE SEQUENCE [LARGE SCALE GENOMIC DNA]</scope>
    <source>
        <strain evidence="7 8">GW6</strain>
    </source>
</reference>
<dbReference type="InterPro" id="IPR036188">
    <property type="entry name" value="FAD/NAD-bd_sf"/>
</dbReference>
<dbReference type="InterPro" id="IPR023753">
    <property type="entry name" value="FAD/NAD-binding_dom"/>
</dbReference>
<dbReference type="GO" id="GO:0016491">
    <property type="term" value="F:oxidoreductase activity"/>
    <property type="evidence" value="ECO:0007669"/>
    <property type="project" value="InterPro"/>
</dbReference>
<dbReference type="PANTHER" id="PTHR43429">
    <property type="entry name" value="PYRIDINE NUCLEOTIDE-DISULFIDE OXIDOREDUCTASE DOMAIN-CONTAINING"/>
    <property type="match status" value="1"/>
</dbReference>
<dbReference type="PRINTS" id="PR00368">
    <property type="entry name" value="FADPNR"/>
</dbReference>
<protein>
    <submittedName>
        <fullName evidence="7">NAD(P)/FAD-dependent oxidoreductase</fullName>
    </submittedName>
</protein>
<dbReference type="PRINTS" id="PR00411">
    <property type="entry name" value="PNDRDTASEI"/>
</dbReference>
<dbReference type="RefSeq" id="WP_124739321.1">
    <property type="nucleotide sequence ID" value="NZ_CP034086.1"/>
</dbReference>
<dbReference type="InterPro" id="IPR050260">
    <property type="entry name" value="FAD-bd_OxRdtase"/>
</dbReference>
<keyword evidence="4" id="KW-0274">FAD</keyword>
<evidence type="ECO:0000313" key="8">
    <source>
        <dbReference type="Proteomes" id="UP000273982"/>
    </source>
</evidence>
<evidence type="ECO:0000256" key="3">
    <source>
        <dbReference type="ARBA" id="ARBA00022630"/>
    </source>
</evidence>
<sequence>MTGLQDCKSREKLVVVGAGMAATRFVEELTNRAPGRYDILVIGDEPRLAYNRVLLSSVLAGELSVDDIELKPRQWWRAAGVEVLSGRKVIKIDAAARRLLLDNGESVDYSKVALATGSRAARLPIEGADFPGVHVFRDVRDVEALSRLEGKGARALVIGGGLLGLEAAYGLARRGVDVTLAHVMDRLMERQLDAVGADILRCLVEEKGVRVLLNANATRINGSGQVENVEFADGQTIPADAVIFAVGIQPNADLARQAALDVGRGVKVDDGLGTSEAGVYAIGECAEHRGVCYGLVEPAYEQGRVLAMRLAGQDASYGGSVVSTNLKVSGVRVFSAGDYLGEGDVRRIVCKDPRMGLYRKLVERDDRLVGAILVGDTRGAADILDLIRSGADILSHCDELMFGAPMQEAA</sequence>
<dbReference type="InterPro" id="IPR041575">
    <property type="entry name" value="Rubredoxin_C"/>
</dbReference>
<accession>A0A3G8M709</accession>
<evidence type="ECO:0000256" key="2">
    <source>
        <dbReference type="ARBA" id="ARBA00006442"/>
    </source>
</evidence>
<dbReference type="Gene3D" id="3.30.390.30">
    <property type="match status" value="1"/>
</dbReference>
<dbReference type="SUPFAM" id="SSF51905">
    <property type="entry name" value="FAD/NAD(P)-binding domain"/>
    <property type="match status" value="2"/>
</dbReference>
<dbReference type="PANTHER" id="PTHR43429:SF3">
    <property type="entry name" value="NITRITE REDUCTASE [NAD(P)H]"/>
    <property type="match status" value="1"/>
</dbReference>
<dbReference type="KEGG" id="mros:EHO51_13505"/>
<evidence type="ECO:0000256" key="4">
    <source>
        <dbReference type="ARBA" id="ARBA00022827"/>
    </source>
</evidence>
<dbReference type="Pfam" id="PF18267">
    <property type="entry name" value="Rubredoxin_C"/>
    <property type="match status" value="1"/>
</dbReference>
<evidence type="ECO:0000259" key="6">
    <source>
        <dbReference type="Pfam" id="PF18267"/>
    </source>
</evidence>
<dbReference type="Proteomes" id="UP000273982">
    <property type="component" value="Chromosome"/>
</dbReference>
<dbReference type="InterPro" id="IPR016156">
    <property type="entry name" value="FAD/NAD-linked_Rdtase_dimer_sf"/>
</dbReference>
<comment type="similarity">
    <text evidence="2">Belongs to the FAD-dependent oxidoreductase family.</text>
</comment>
<feature type="domain" description="NADH-rubredoxin oxidoreductase C-terminal" evidence="6">
    <location>
        <begin position="323"/>
        <end position="390"/>
    </location>
</feature>
<dbReference type="AlphaFoldDB" id="A0A3G8M709"/>
<evidence type="ECO:0000259" key="5">
    <source>
        <dbReference type="Pfam" id="PF07992"/>
    </source>
</evidence>
<gene>
    <name evidence="7" type="ORF">EHO51_13505</name>
</gene>
<evidence type="ECO:0000256" key="1">
    <source>
        <dbReference type="ARBA" id="ARBA00001974"/>
    </source>
</evidence>
<name>A0A3G8M709_9HYPH</name>
<dbReference type="Pfam" id="PF07992">
    <property type="entry name" value="Pyr_redox_2"/>
    <property type="match status" value="1"/>
</dbReference>
<comment type="cofactor">
    <cofactor evidence="1">
        <name>FAD</name>
        <dbReference type="ChEBI" id="CHEBI:57692"/>
    </cofactor>
</comment>
<organism evidence="7 8">
    <name type="scientific">Methylocystis rosea</name>
    <dbReference type="NCBI Taxonomy" id="173366"/>
    <lineage>
        <taxon>Bacteria</taxon>
        <taxon>Pseudomonadati</taxon>
        <taxon>Pseudomonadota</taxon>
        <taxon>Alphaproteobacteria</taxon>
        <taxon>Hyphomicrobiales</taxon>
        <taxon>Methylocystaceae</taxon>
        <taxon>Methylocystis</taxon>
    </lineage>
</organism>
<keyword evidence="3" id="KW-0285">Flavoprotein</keyword>
<feature type="domain" description="FAD/NAD(P)-binding" evidence="5">
    <location>
        <begin position="12"/>
        <end position="303"/>
    </location>
</feature>
<evidence type="ECO:0000313" key="7">
    <source>
        <dbReference type="EMBL" id="AZG77666.1"/>
    </source>
</evidence>
<dbReference type="EMBL" id="CP034086">
    <property type="protein sequence ID" value="AZG77666.1"/>
    <property type="molecule type" value="Genomic_DNA"/>
</dbReference>
<proteinExistence type="inferred from homology"/>